<evidence type="ECO:0000313" key="4">
    <source>
        <dbReference type="EMBL" id="KAG2924924.1"/>
    </source>
</evidence>
<name>A0A8T1HTV0_9STRA</name>
<dbReference type="Proteomes" id="UP000697107">
    <property type="component" value="Unassembled WGS sequence"/>
</dbReference>
<evidence type="ECO:0000256" key="1">
    <source>
        <dbReference type="SAM" id="MobiDB-lite"/>
    </source>
</evidence>
<evidence type="ECO:0000313" key="2">
    <source>
        <dbReference type="EMBL" id="KAG2861903.1"/>
    </source>
</evidence>
<organism evidence="6 7">
    <name type="scientific">Phytophthora cactorum</name>
    <dbReference type="NCBI Taxonomy" id="29920"/>
    <lineage>
        <taxon>Eukaryota</taxon>
        <taxon>Sar</taxon>
        <taxon>Stramenopiles</taxon>
        <taxon>Oomycota</taxon>
        <taxon>Peronosporomycetes</taxon>
        <taxon>Peronosporales</taxon>
        <taxon>Peronosporaceae</taxon>
        <taxon>Phytophthora</taxon>
    </lineage>
</organism>
<gene>
    <name evidence="2" type="ORF">PC113_g6785</name>
    <name evidence="3" type="ORF">PC115_g13768</name>
    <name evidence="4" type="ORF">PC117_g15276</name>
    <name evidence="5" type="ORF">PC118_g14628</name>
    <name evidence="6" type="ORF">PC129_g13687</name>
</gene>
<evidence type="ECO:0000313" key="3">
    <source>
        <dbReference type="EMBL" id="KAG2907798.1"/>
    </source>
</evidence>
<dbReference type="EMBL" id="RCMV01000558">
    <property type="protein sequence ID" value="KAG3215419.1"/>
    <property type="molecule type" value="Genomic_DNA"/>
</dbReference>
<feature type="compositionally biased region" description="Polar residues" evidence="1">
    <location>
        <begin position="25"/>
        <end position="36"/>
    </location>
</feature>
<dbReference type="Proteomes" id="UP000735874">
    <property type="component" value="Unassembled WGS sequence"/>
</dbReference>
<evidence type="ECO:0000313" key="5">
    <source>
        <dbReference type="EMBL" id="KAG2974257.1"/>
    </source>
</evidence>
<dbReference type="Proteomes" id="UP000774804">
    <property type="component" value="Unassembled WGS sequence"/>
</dbReference>
<reference evidence="6" key="1">
    <citation type="submission" date="2018-05" db="EMBL/GenBank/DDBJ databases">
        <title>Effector identification in a new, highly contiguous assembly of the strawberry crown rot pathogen Phytophthora cactorum.</title>
        <authorList>
            <person name="Armitage A.D."/>
            <person name="Nellist C.F."/>
            <person name="Bates H."/>
            <person name="Vickerstaff R.J."/>
            <person name="Harrison R.J."/>
        </authorList>
    </citation>
    <scope>NUCLEOTIDE SEQUENCE</scope>
    <source>
        <strain evidence="2">15-7</strain>
        <strain evidence="3">4032</strain>
        <strain evidence="4">4040</strain>
        <strain evidence="5">P415</strain>
        <strain evidence="6">P421</strain>
    </source>
</reference>
<dbReference type="AlphaFoldDB" id="A0A8T1HTV0"/>
<dbReference type="EMBL" id="RCMG01000142">
    <property type="protein sequence ID" value="KAG2861903.1"/>
    <property type="molecule type" value="Genomic_DNA"/>
</dbReference>
<feature type="compositionally biased region" description="Basic and acidic residues" evidence="1">
    <location>
        <begin position="7"/>
        <end position="17"/>
    </location>
</feature>
<dbReference type="Proteomes" id="UP000760860">
    <property type="component" value="Unassembled WGS sequence"/>
</dbReference>
<dbReference type="Proteomes" id="UP000736787">
    <property type="component" value="Unassembled WGS sequence"/>
</dbReference>
<comment type="caution">
    <text evidence="6">The sequence shown here is derived from an EMBL/GenBank/DDBJ whole genome shotgun (WGS) entry which is preliminary data.</text>
</comment>
<accession>A0A8T1HTV0</accession>
<dbReference type="EMBL" id="RCMK01000503">
    <property type="protein sequence ID" value="KAG2924924.1"/>
    <property type="molecule type" value="Genomic_DNA"/>
</dbReference>
<feature type="region of interest" description="Disordered" evidence="1">
    <location>
        <begin position="1"/>
        <end position="36"/>
    </location>
</feature>
<dbReference type="EMBL" id="RCMI01000501">
    <property type="protein sequence ID" value="KAG2907798.1"/>
    <property type="molecule type" value="Genomic_DNA"/>
</dbReference>
<proteinExistence type="predicted"/>
<evidence type="ECO:0000313" key="7">
    <source>
        <dbReference type="Proteomes" id="UP000760860"/>
    </source>
</evidence>
<sequence length="36" mass="3808">MAQRKGSKVEEIAKVDDSNIDDGTPGSTALDSQSKE</sequence>
<evidence type="ECO:0000313" key="6">
    <source>
        <dbReference type="EMBL" id="KAG3215419.1"/>
    </source>
</evidence>
<protein>
    <submittedName>
        <fullName evidence="6">Uncharacterized protein</fullName>
    </submittedName>
</protein>
<dbReference type="EMBL" id="RCML01000540">
    <property type="protein sequence ID" value="KAG2974257.1"/>
    <property type="molecule type" value="Genomic_DNA"/>
</dbReference>